<dbReference type="EMBL" id="AMQN01009893">
    <property type="status" value="NOT_ANNOTATED_CDS"/>
    <property type="molecule type" value="Genomic_DNA"/>
</dbReference>
<gene>
    <name evidence="2" type="ORF">CAPTEDRAFT_77454</name>
</gene>
<evidence type="ECO:0008006" key="5">
    <source>
        <dbReference type="Google" id="ProtNLM"/>
    </source>
</evidence>
<dbReference type="GO" id="GO:0030036">
    <property type="term" value="P:actin cytoskeleton organization"/>
    <property type="evidence" value="ECO:0007669"/>
    <property type="project" value="InterPro"/>
</dbReference>
<dbReference type="GO" id="GO:2000601">
    <property type="term" value="P:positive regulation of Arp2/3 complex-mediated actin nucleation"/>
    <property type="evidence" value="ECO:0007669"/>
    <property type="project" value="TreeGrafter"/>
</dbReference>
<dbReference type="Proteomes" id="UP000014760">
    <property type="component" value="Unassembled WGS sequence"/>
</dbReference>
<dbReference type="Gene3D" id="1.20.5.340">
    <property type="match status" value="1"/>
</dbReference>
<dbReference type="STRING" id="283909.R7U7X7"/>
<evidence type="ECO:0000313" key="4">
    <source>
        <dbReference type="Proteomes" id="UP000014760"/>
    </source>
</evidence>
<dbReference type="PANTHER" id="PTHR12902">
    <property type="entry name" value="WASP-1"/>
    <property type="match status" value="1"/>
</dbReference>
<evidence type="ECO:0000256" key="1">
    <source>
        <dbReference type="ARBA" id="ARBA00006993"/>
    </source>
</evidence>
<dbReference type="Gene3D" id="6.10.280.150">
    <property type="match status" value="1"/>
</dbReference>
<feature type="non-terminal residue" evidence="2">
    <location>
        <position position="169"/>
    </location>
</feature>
<dbReference type="GO" id="GO:0003779">
    <property type="term" value="F:actin binding"/>
    <property type="evidence" value="ECO:0007669"/>
    <property type="project" value="UniProtKB-KW"/>
</dbReference>
<dbReference type="EnsemblMetazoa" id="CapteT77454">
    <property type="protein sequence ID" value="CapteP77454"/>
    <property type="gene ID" value="CapteG77454"/>
</dbReference>
<dbReference type="GO" id="GO:0071933">
    <property type="term" value="F:Arp2/3 complex binding"/>
    <property type="evidence" value="ECO:0007669"/>
    <property type="project" value="TreeGrafter"/>
</dbReference>
<dbReference type="AlphaFoldDB" id="R7U7X7"/>
<dbReference type="OrthoDB" id="1060785at2759"/>
<sequence>MPLRRWQVQPEAICLNPVPDVIKSDHLECVANSCLATVIQQLGSLSQHAEQLFQCLVADTQGLSNRANVLQLKYKELEVKMQQLDVKTDGASELPSLFSTTPFNRKVVVDTQIFKATTRPGVIQEKLNRCEGPPALEKLNPFREDGKDSVKLYTNPDYFLDLWCQEMLR</sequence>
<organism evidence="2">
    <name type="scientific">Capitella teleta</name>
    <name type="common">Polychaete worm</name>
    <dbReference type="NCBI Taxonomy" id="283909"/>
    <lineage>
        <taxon>Eukaryota</taxon>
        <taxon>Metazoa</taxon>
        <taxon>Spiralia</taxon>
        <taxon>Lophotrochozoa</taxon>
        <taxon>Annelida</taxon>
        <taxon>Polychaeta</taxon>
        <taxon>Sedentaria</taxon>
        <taxon>Scolecida</taxon>
        <taxon>Capitellidae</taxon>
        <taxon>Capitella</taxon>
    </lineage>
</organism>
<dbReference type="PANTHER" id="PTHR12902:SF1">
    <property type="entry name" value="WISKOTT-ALDRICH SYNDROME PROTEIN FAMILY MEMBER"/>
    <property type="match status" value="1"/>
</dbReference>
<accession>R7U7X7</accession>
<evidence type="ECO:0000313" key="3">
    <source>
        <dbReference type="EnsemblMetazoa" id="CapteP77454"/>
    </source>
</evidence>
<reference evidence="4" key="1">
    <citation type="submission" date="2012-12" db="EMBL/GenBank/DDBJ databases">
        <authorList>
            <person name="Hellsten U."/>
            <person name="Grimwood J."/>
            <person name="Chapman J.A."/>
            <person name="Shapiro H."/>
            <person name="Aerts A."/>
            <person name="Otillar R.P."/>
            <person name="Terry A.Y."/>
            <person name="Boore J.L."/>
            <person name="Simakov O."/>
            <person name="Marletaz F."/>
            <person name="Cho S.-J."/>
            <person name="Edsinger-Gonzales E."/>
            <person name="Havlak P."/>
            <person name="Kuo D.-H."/>
            <person name="Larsson T."/>
            <person name="Lv J."/>
            <person name="Arendt D."/>
            <person name="Savage R."/>
            <person name="Osoegawa K."/>
            <person name="de Jong P."/>
            <person name="Lindberg D.R."/>
            <person name="Seaver E.C."/>
            <person name="Weisblat D.A."/>
            <person name="Putnam N.H."/>
            <person name="Grigoriev I.V."/>
            <person name="Rokhsar D.S."/>
        </authorList>
    </citation>
    <scope>NUCLEOTIDE SEQUENCE</scope>
    <source>
        <strain evidence="4">I ESC-2004</strain>
    </source>
</reference>
<dbReference type="GO" id="GO:0034237">
    <property type="term" value="F:protein kinase A regulatory subunit binding"/>
    <property type="evidence" value="ECO:0007669"/>
    <property type="project" value="TreeGrafter"/>
</dbReference>
<proteinExistence type="inferred from homology"/>
<keyword evidence="4" id="KW-1185">Reference proteome</keyword>
<protein>
    <recommendedName>
        <fullName evidence="5">Wiskott-Aldrich syndrome protein family member</fullName>
    </recommendedName>
</protein>
<dbReference type="HOGENOM" id="CLU_036022_0_0_1"/>
<dbReference type="EMBL" id="KB306507">
    <property type="protein sequence ID" value="ELT99776.1"/>
    <property type="molecule type" value="Genomic_DNA"/>
</dbReference>
<evidence type="ECO:0000313" key="2">
    <source>
        <dbReference type="EMBL" id="ELT99776.1"/>
    </source>
</evidence>
<dbReference type="GO" id="GO:0005856">
    <property type="term" value="C:cytoskeleton"/>
    <property type="evidence" value="ECO:0007669"/>
    <property type="project" value="UniProtKB-SubCell"/>
</dbReference>
<dbReference type="OMA" id="CVANRTI"/>
<reference evidence="3" key="3">
    <citation type="submission" date="2015-06" db="UniProtKB">
        <authorList>
            <consortium name="EnsemblMetazoa"/>
        </authorList>
    </citation>
    <scope>IDENTIFICATION</scope>
</reference>
<name>R7U7X7_CAPTE</name>
<comment type="similarity">
    <text evidence="1">Belongs to the SCAR/WAVE family.</text>
</comment>
<dbReference type="InterPro" id="IPR028288">
    <property type="entry name" value="SCAR/WAVE_fam"/>
</dbReference>
<reference evidence="2 4" key="2">
    <citation type="journal article" date="2013" name="Nature">
        <title>Insights into bilaterian evolution from three spiralian genomes.</title>
        <authorList>
            <person name="Simakov O."/>
            <person name="Marletaz F."/>
            <person name="Cho S.J."/>
            <person name="Edsinger-Gonzales E."/>
            <person name="Havlak P."/>
            <person name="Hellsten U."/>
            <person name="Kuo D.H."/>
            <person name="Larsson T."/>
            <person name="Lv J."/>
            <person name="Arendt D."/>
            <person name="Savage R."/>
            <person name="Osoegawa K."/>
            <person name="de Jong P."/>
            <person name="Grimwood J."/>
            <person name="Chapman J.A."/>
            <person name="Shapiro H."/>
            <person name="Aerts A."/>
            <person name="Otillar R.P."/>
            <person name="Terry A.Y."/>
            <person name="Boore J.L."/>
            <person name="Grigoriev I.V."/>
            <person name="Lindberg D.R."/>
            <person name="Seaver E.C."/>
            <person name="Weisblat D.A."/>
            <person name="Putnam N.H."/>
            <person name="Rokhsar D.S."/>
        </authorList>
    </citation>
    <scope>NUCLEOTIDE SEQUENCE</scope>
    <source>
        <strain evidence="2 4">I ESC-2004</strain>
    </source>
</reference>